<name>A0A5M9QES2_9HELI</name>
<dbReference type="SUPFAM" id="SSF53335">
    <property type="entry name" value="S-adenosyl-L-methionine-dependent methyltransferases"/>
    <property type="match status" value="1"/>
</dbReference>
<keyword evidence="2" id="KW-0808">Transferase</keyword>
<dbReference type="EMBL" id="VXKE01000022">
    <property type="protein sequence ID" value="KAA8707333.1"/>
    <property type="molecule type" value="Genomic_DNA"/>
</dbReference>
<dbReference type="GO" id="GO:0032259">
    <property type="term" value="P:methylation"/>
    <property type="evidence" value="ECO:0007669"/>
    <property type="project" value="UniProtKB-KW"/>
</dbReference>
<dbReference type="PANTHER" id="PTHR12049">
    <property type="entry name" value="PROTEIN ARGININE METHYLTRANSFERASE NDUFAF7, MITOCHONDRIAL"/>
    <property type="match status" value="1"/>
</dbReference>
<proteinExistence type="predicted"/>
<dbReference type="PANTHER" id="PTHR12049:SF7">
    <property type="entry name" value="PROTEIN ARGININE METHYLTRANSFERASE NDUFAF7, MITOCHONDRIAL"/>
    <property type="match status" value="1"/>
</dbReference>
<reference evidence="3 4" key="1">
    <citation type="submission" date="2019-09" db="EMBL/GenBank/DDBJ databases">
        <title>Draft genome sequence of various Type strains from the CCUG.</title>
        <authorList>
            <person name="Pineiro-Iglesias B."/>
            <person name="Tunovic T."/>
            <person name="Unosson C."/>
            <person name="Inganas E."/>
            <person name="Ohlen M."/>
            <person name="Cardew S."/>
            <person name="Jensie-Markopoulos S."/>
            <person name="Salva-Serra F."/>
            <person name="Jaen-Luchoro D."/>
            <person name="Karlsson R."/>
            <person name="Svensson-Stadler L."/>
            <person name="Chun J."/>
            <person name="Moore E."/>
        </authorList>
    </citation>
    <scope>NUCLEOTIDE SEQUENCE [LARGE SCALE GENOMIC DNA]</scope>
    <source>
        <strain evidence="3 4">CCUG 32756T</strain>
    </source>
</reference>
<dbReference type="InterPro" id="IPR038375">
    <property type="entry name" value="NDUFAF7_sf"/>
</dbReference>
<evidence type="ECO:0000256" key="1">
    <source>
        <dbReference type="ARBA" id="ARBA00022603"/>
    </source>
</evidence>
<evidence type="ECO:0000313" key="3">
    <source>
        <dbReference type="EMBL" id="KAA8707333.1"/>
    </source>
</evidence>
<keyword evidence="1" id="KW-0489">Methyltransferase</keyword>
<comment type="caution">
    <text evidence="3">The sequence shown here is derived from an EMBL/GenBank/DDBJ whole genome shotgun (WGS) entry which is preliminary data.</text>
</comment>
<gene>
    <name evidence="3" type="ORF">F4V45_08610</name>
</gene>
<evidence type="ECO:0000313" key="4">
    <source>
        <dbReference type="Proteomes" id="UP000323707"/>
    </source>
</evidence>
<evidence type="ECO:0008006" key="5">
    <source>
        <dbReference type="Google" id="ProtNLM"/>
    </source>
</evidence>
<dbReference type="RefSeq" id="WP_150337923.1">
    <property type="nucleotide sequence ID" value="NZ_JAERIX010000017.1"/>
</dbReference>
<accession>A0A5M9QES2</accession>
<dbReference type="AlphaFoldDB" id="A0A5M9QES2"/>
<protein>
    <recommendedName>
        <fullName evidence="5">SAM-dependent methyltransferase</fullName>
    </recommendedName>
</protein>
<dbReference type="InterPro" id="IPR003788">
    <property type="entry name" value="NDUFAF7"/>
</dbReference>
<dbReference type="GO" id="GO:0035243">
    <property type="term" value="F:protein-arginine omega-N symmetric methyltransferase activity"/>
    <property type="evidence" value="ECO:0007669"/>
    <property type="project" value="TreeGrafter"/>
</dbReference>
<sequence>MEWSFGDVMEQWLYGELGYYAHAHIGKEGDFYTAVSASRLFGGSIARHIITLLESSQLTLPLHIVEIGAHHGELMCDIYDFLDALSEGVLPHTKCTIIEPLAALQAKARLNIASRAIAQVGSFDDVALEAGESVFIVSNELFDAFACEIVREQSGHREMLCGFTNGENLVDSRESLRLEWRDFAGAKNARKVDSFMRHYGLNSGEIPLGWAEFINELCVFAKGAKCWRFLSFDYAHLGSRGLSLRGYGEHRVLDLADIMRDTSRLFGRIDLTYNVDFALLGQIFIENGVREIFCDRLNVLLVEFGIAELLQSLLEVSPKQYEIEALRVRQLLGGGLGEKFMGVCFGG</sequence>
<organism evidence="3 4">
    <name type="scientific">Helicobacter canis</name>
    <dbReference type="NCBI Taxonomy" id="29419"/>
    <lineage>
        <taxon>Bacteria</taxon>
        <taxon>Pseudomonadati</taxon>
        <taxon>Campylobacterota</taxon>
        <taxon>Epsilonproteobacteria</taxon>
        <taxon>Campylobacterales</taxon>
        <taxon>Helicobacteraceae</taxon>
        <taxon>Helicobacter</taxon>
    </lineage>
</organism>
<dbReference type="Proteomes" id="UP000323707">
    <property type="component" value="Unassembled WGS sequence"/>
</dbReference>
<dbReference type="InterPro" id="IPR029063">
    <property type="entry name" value="SAM-dependent_MTases_sf"/>
</dbReference>
<dbReference type="Pfam" id="PF02636">
    <property type="entry name" value="Methyltransf_28"/>
    <property type="match status" value="1"/>
</dbReference>
<evidence type="ECO:0000256" key="2">
    <source>
        <dbReference type="ARBA" id="ARBA00022679"/>
    </source>
</evidence>
<dbReference type="Gene3D" id="3.40.50.12710">
    <property type="match status" value="1"/>
</dbReference>